<dbReference type="SUPFAM" id="SSF53623">
    <property type="entry name" value="MurD-like peptide ligases, catalytic domain"/>
    <property type="match status" value="1"/>
</dbReference>
<dbReference type="GO" id="GO:0071555">
    <property type="term" value="P:cell wall organization"/>
    <property type="evidence" value="ECO:0007669"/>
    <property type="project" value="UniProtKB-KW"/>
</dbReference>
<dbReference type="GO" id="GO:0009252">
    <property type="term" value="P:peptidoglycan biosynthetic process"/>
    <property type="evidence" value="ECO:0007669"/>
    <property type="project" value="UniProtKB-UniRule"/>
</dbReference>
<keyword evidence="2" id="KW-0862">Zinc</keyword>
<keyword evidence="2" id="KW-0573">Peptidoglycan synthesis</keyword>
<dbReference type="Pfam" id="PF08353">
    <property type="entry name" value="MurT_C"/>
    <property type="match status" value="1"/>
</dbReference>
<protein>
    <recommendedName>
        <fullName evidence="2">Lipid II isoglutaminyl synthase (glutamine-hydrolyzing) subunit MurT</fullName>
        <ecNumber evidence="2">6.3.5.13</ecNumber>
    </recommendedName>
</protein>
<evidence type="ECO:0000313" key="6">
    <source>
        <dbReference type="Proteomes" id="UP000049127"/>
    </source>
</evidence>
<dbReference type="AlphaFoldDB" id="A0A0C7GCI6"/>
<dbReference type="PANTHER" id="PTHR23135:SF7">
    <property type="entry name" value="LIPID II ISOGLUTAMINYL SYNTHASE (GLUTAMINE-HYDROLYZING) SUBUNIT MURT"/>
    <property type="match status" value="1"/>
</dbReference>
<dbReference type="HAMAP" id="MF_02214">
    <property type="entry name" value="Lipid_II_synth_MurT"/>
    <property type="match status" value="1"/>
</dbReference>
<feature type="domain" description="Mur ligase central" evidence="3">
    <location>
        <begin position="49"/>
        <end position="193"/>
    </location>
</feature>
<evidence type="ECO:0000256" key="1">
    <source>
        <dbReference type="ARBA" id="ARBA00004752"/>
    </source>
</evidence>
<comment type="catalytic activity">
    <reaction evidence="2">
        <text>beta-D-GlcNAc-(1-&gt;4)-Mur2Ac(oyl-L-Ala-gamma-D-Glu-L-Lys-D-Ala-D-Ala)-di-trans,octa-cis-undecaprenyl diphosphate + L-glutamine + ATP + H2O = beta-D-GlcNAc-(1-&gt;4)-Mur2Ac(oyl-L-Ala-D-isoglutaminyl-L-Lys-D-Ala-D-Ala)-di-trans,octa-cis-undecaprenyl diphosphate + L-glutamate + ADP + phosphate + H(+)</text>
        <dbReference type="Rhea" id="RHEA:57928"/>
        <dbReference type="ChEBI" id="CHEBI:15377"/>
        <dbReference type="ChEBI" id="CHEBI:15378"/>
        <dbReference type="ChEBI" id="CHEBI:29985"/>
        <dbReference type="ChEBI" id="CHEBI:30616"/>
        <dbReference type="ChEBI" id="CHEBI:43474"/>
        <dbReference type="ChEBI" id="CHEBI:58359"/>
        <dbReference type="ChEBI" id="CHEBI:60033"/>
        <dbReference type="ChEBI" id="CHEBI:62233"/>
        <dbReference type="ChEBI" id="CHEBI:456216"/>
        <dbReference type="EC" id="6.3.5.13"/>
    </reaction>
</comment>
<dbReference type="RefSeq" id="WP_055341188.1">
    <property type="nucleotide sequence ID" value="NZ_CDNI01000014.1"/>
</dbReference>
<dbReference type="GO" id="GO:0016881">
    <property type="term" value="F:acid-amino acid ligase activity"/>
    <property type="evidence" value="ECO:0007669"/>
    <property type="project" value="InterPro"/>
</dbReference>
<dbReference type="InterPro" id="IPR013221">
    <property type="entry name" value="Mur_ligase_cen"/>
</dbReference>
<comment type="function">
    <text evidence="2">The lipid II isoglutaminyl synthase complex catalyzes the formation of alpha-D-isoglutamine in the cell wall lipid II stem peptide. The MurT subunit catalyzes the ATP-dependent amidation of D-glutamate residue of lipid II, converting it to an isoglutamine residue.</text>
</comment>
<feature type="binding site" evidence="2">
    <location>
        <position position="240"/>
    </location>
    <ligand>
        <name>Zn(2+)</name>
        <dbReference type="ChEBI" id="CHEBI:29105"/>
    </ligand>
</feature>
<organism evidence="5 6">
    <name type="scientific">Paraclostridium sordellii</name>
    <name type="common">Clostridium sordellii</name>
    <dbReference type="NCBI Taxonomy" id="1505"/>
    <lineage>
        <taxon>Bacteria</taxon>
        <taxon>Bacillati</taxon>
        <taxon>Bacillota</taxon>
        <taxon>Clostridia</taxon>
        <taxon>Peptostreptococcales</taxon>
        <taxon>Peptostreptococcaceae</taxon>
        <taxon>Paraclostridium</taxon>
    </lineage>
</organism>
<evidence type="ECO:0000259" key="3">
    <source>
        <dbReference type="Pfam" id="PF08245"/>
    </source>
</evidence>
<reference evidence="6" key="1">
    <citation type="submission" date="2015-01" db="EMBL/GenBank/DDBJ databases">
        <authorList>
            <person name="Aslett M.A."/>
            <person name="De Silva N."/>
        </authorList>
    </citation>
    <scope>NUCLEOTIDE SEQUENCE [LARGE SCALE GENOMIC DNA]</scope>
    <source>
        <strain evidence="6">R28058</strain>
    </source>
</reference>
<feature type="binding site" evidence="2">
    <location>
        <position position="204"/>
    </location>
    <ligand>
        <name>Zn(2+)</name>
        <dbReference type="ChEBI" id="CHEBI:29105"/>
    </ligand>
</feature>
<dbReference type="PANTHER" id="PTHR23135">
    <property type="entry name" value="MUR LIGASE FAMILY MEMBER"/>
    <property type="match status" value="1"/>
</dbReference>
<accession>A0A0C7GCI6</accession>
<sequence length="434" mass="49733">MRIKIILIKLLILFLELFGKGGSLPGKLALKMDKNLFDKFNYPKNVVLITGTNGKTTINNLIFESLKKANVNIISNIKGNNLKTGIATLLCKHSDLNLNIKADVIVLEVDELTVPNLFKKLNTSVFLVSNLFRDQLDRVGEMDNIIQKFEDIVKDFDGHLILNGDDPNVVKIKDSCKSNNIEFFSVYNCKDSKKTSESMEGRFCPRCKERLSYDYYNYSHIGRFYCENDGFGKNNFSVFCEDIDENTNQITVNGQKLSLFKNNIYTVYNCIAVLNVLKVLDVNWDYACDVFKSFNLNQGRNEKFLKGNKYVVLNLIKNPVGTNEVLKDISRDLNLKTVLISINDNIQDGIDVSWLWDSNFEIIFKQNVDKIICSGSRGYDVGLMLKYKGYKGKLIFENNIEKAIDKIDLEKEYSYVLSNYSGLSKIRKLIERRV</sequence>
<dbReference type="Gene3D" id="3.40.1190.10">
    <property type="entry name" value="Mur-like, catalytic domain"/>
    <property type="match status" value="1"/>
</dbReference>
<dbReference type="InterPro" id="IPR043703">
    <property type="entry name" value="Lipid_II_synth_MurT"/>
</dbReference>
<comment type="subunit">
    <text evidence="2">Forms a heterodimer with GatD.</text>
</comment>
<name>A0A0C7GCI6_PARSO</name>
<proteinExistence type="inferred from homology"/>
<keyword evidence="2" id="KW-0961">Cell wall biogenesis/degradation</keyword>
<comment type="catalytic activity">
    <reaction evidence="2">
        <text>beta-D-GlcNAc-(1-&gt;4)-Mur2Ac(oyl-L-Ala-gamma-D-O-P-Glu-L-Lys-D-Ala-D-Ala)-di-trans,octa-cis-undecaprenyl diphosphate + NH4(+) = beta-D-GlcNAc-(1-&gt;4)-Mur2Ac(oyl-L-Ala-D-isoglutaminyl-L-Lys-D-Ala-D-Ala)-di-trans,octa-cis-undecaprenyl diphosphate + phosphate + H(+)</text>
        <dbReference type="Rhea" id="RHEA:57932"/>
        <dbReference type="ChEBI" id="CHEBI:15378"/>
        <dbReference type="ChEBI" id="CHEBI:28938"/>
        <dbReference type="ChEBI" id="CHEBI:43474"/>
        <dbReference type="ChEBI" id="CHEBI:62233"/>
        <dbReference type="ChEBI" id="CHEBI:143132"/>
    </reaction>
</comment>
<evidence type="ECO:0000259" key="4">
    <source>
        <dbReference type="Pfam" id="PF08353"/>
    </source>
</evidence>
<dbReference type="Proteomes" id="UP000049127">
    <property type="component" value="Unassembled WGS sequence"/>
</dbReference>
<comment type="similarity">
    <text evidence="2">Belongs to the MurCDEF family. MurT subfamily.</text>
</comment>
<gene>
    <name evidence="2" type="primary">murT</name>
    <name evidence="5" type="ORF">R28058_01581</name>
</gene>
<dbReference type="EC" id="6.3.5.13" evidence="2"/>
<keyword evidence="2" id="KW-0547">Nucleotide-binding</keyword>
<keyword evidence="2" id="KW-0133">Cell shape</keyword>
<dbReference type="GO" id="GO:0140282">
    <property type="term" value="F:carbon-nitrogen ligase activity on lipid II"/>
    <property type="evidence" value="ECO:0007669"/>
    <property type="project" value="UniProtKB-UniRule"/>
</dbReference>
<feature type="active site" evidence="2">
    <location>
        <position position="351"/>
    </location>
</feature>
<dbReference type="InterPro" id="IPR036565">
    <property type="entry name" value="Mur-like_cat_sf"/>
</dbReference>
<dbReference type="GO" id="GO:0008360">
    <property type="term" value="P:regulation of cell shape"/>
    <property type="evidence" value="ECO:0007669"/>
    <property type="project" value="UniProtKB-KW"/>
</dbReference>
<dbReference type="EMBL" id="CEKZ01000003">
    <property type="protein sequence ID" value="CEQ02425.1"/>
    <property type="molecule type" value="Genomic_DNA"/>
</dbReference>
<keyword evidence="2" id="KW-0067">ATP-binding</keyword>
<feature type="domain" description="Lipid II isoglutaminyl synthase (glutamine-hydrolyzing) subunit MurT C-terminal" evidence="4">
    <location>
        <begin position="315"/>
        <end position="422"/>
    </location>
</feature>
<evidence type="ECO:0000256" key="2">
    <source>
        <dbReference type="HAMAP-Rule" id="MF_02214"/>
    </source>
</evidence>
<comment type="catalytic activity">
    <reaction evidence="2">
        <text>beta-D-GlcNAc-(1-&gt;4)-Mur2Ac(oyl-L-Ala-gamma-D-Glu-L-Lys-D-Ala-D-Ala)-di-trans,octa-cis-undecaprenyl diphosphate + ATP = beta-D-GlcNAc-(1-&gt;4)-Mur2Ac(oyl-L-Ala-gamma-D-O-P-Glu-L-Lys-D-Ala-D-Ala)-di-trans,octa-cis-undecaprenyl diphosphate + ADP</text>
        <dbReference type="Rhea" id="RHEA:59488"/>
        <dbReference type="ChEBI" id="CHEBI:30616"/>
        <dbReference type="ChEBI" id="CHEBI:60033"/>
        <dbReference type="ChEBI" id="CHEBI:143132"/>
        <dbReference type="ChEBI" id="CHEBI:456216"/>
    </reaction>
</comment>
<dbReference type="Pfam" id="PF08245">
    <property type="entry name" value="Mur_ligase_M"/>
    <property type="match status" value="1"/>
</dbReference>
<dbReference type="InterPro" id="IPR013564">
    <property type="entry name" value="MurT_C"/>
</dbReference>
<comment type="pathway">
    <text evidence="1 2">Cell wall biogenesis; peptidoglycan biosynthesis.</text>
</comment>
<dbReference type="UniPathway" id="UPA00219"/>
<dbReference type="GO" id="GO:0008270">
    <property type="term" value="F:zinc ion binding"/>
    <property type="evidence" value="ECO:0007669"/>
    <property type="project" value="UniProtKB-UniRule"/>
</dbReference>
<keyword evidence="2" id="KW-0479">Metal-binding</keyword>
<dbReference type="GO" id="GO:0005524">
    <property type="term" value="F:ATP binding"/>
    <property type="evidence" value="ECO:0007669"/>
    <property type="project" value="UniProtKB-UniRule"/>
</dbReference>
<feature type="binding site" evidence="2">
    <location>
        <position position="226"/>
    </location>
    <ligand>
        <name>Zn(2+)</name>
        <dbReference type="ChEBI" id="CHEBI:29105"/>
    </ligand>
</feature>
<evidence type="ECO:0000313" key="5">
    <source>
        <dbReference type="EMBL" id="CEQ02425.1"/>
    </source>
</evidence>
<feature type="binding site" evidence="2">
    <location>
        <position position="207"/>
    </location>
    <ligand>
        <name>Zn(2+)</name>
        <dbReference type="ChEBI" id="CHEBI:29105"/>
    </ligand>
</feature>
<keyword evidence="2" id="KW-0436">Ligase</keyword>